<keyword evidence="3" id="KW-1185">Reference proteome</keyword>
<dbReference type="OrthoDB" id="6712474at2"/>
<organism evidence="2 3">
    <name type="scientific">Alkanindiges hydrocarboniclasticus</name>
    <dbReference type="NCBI Taxonomy" id="1907941"/>
    <lineage>
        <taxon>Bacteria</taxon>
        <taxon>Pseudomonadati</taxon>
        <taxon>Pseudomonadota</taxon>
        <taxon>Gammaproteobacteria</taxon>
        <taxon>Moraxellales</taxon>
        <taxon>Moraxellaceae</taxon>
        <taxon>Alkanindiges</taxon>
    </lineage>
</organism>
<gene>
    <name evidence="2" type="ORF">BKE30_07195</name>
</gene>
<name>A0A1S8CW48_9GAMM</name>
<reference evidence="2 3" key="1">
    <citation type="submission" date="2016-10" db="EMBL/GenBank/DDBJ databases">
        <title>Draft Genome sequence of Alkanindiges sp. strain H1.</title>
        <authorList>
            <person name="Subhash Y."/>
            <person name="Lee S."/>
        </authorList>
    </citation>
    <scope>NUCLEOTIDE SEQUENCE [LARGE SCALE GENOMIC DNA]</scope>
    <source>
        <strain evidence="2 3">H1</strain>
    </source>
</reference>
<accession>A0A1S8CW48</accession>
<comment type="caution">
    <text evidence="2">The sequence shown here is derived from an EMBL/GenBank/DDBJ whole genome shotgun (WGS) entry which is preliminary data.</text>
</comment>
<dbReference type="EMBL" id="MLCN01000017">
    <property type="protein sequence ID" value="ONG40530.1"/>
    <property type="molecule type" value="Genomic_DNA"/>
</dbReference>
<evidence type="ECO:0000313" key="3">
    <source>
        <dbReference type="Proteomes" id="UP000192132"/>
    </source>
</evidence>
<evidence type="ECO:0000313" key="2">
    <source>
        <dbReference type="EMBL" id="ONG40530.1"/>
    </source>
</evidence>
<dbReference type="PROSITE" id="PS51257">
    <property type="entry name" value="PROKAR_LIPOPROTEIN"/>
    <property type="match status" value="1"/>
</dbReference>
<dbReference type="STRING" id="1907941.BKE30_07195"/>
<proteinExistence type="predicted"/>
<protein>
    <submittedName>
        <fullName evidence="2">Uncharacterized protein</fullName>
    </submittedName>
</protein>
<dbReference type="RefSeq" id="WP_076877941.1">
    <property type="nucleotide sequence ID" value="NZ_MLCN01000017.1"/>
</dbReference>
<evidence type="ECO:0000256" key="1">
    <source>
        <dbReference type="SAM" id="MobiDB-lite"/>
    </source>
</evidence>
<feature type="compositionally biased region" description="Pro residues" evidence="1">
    <location>
        <begin position="39"/>
        <end position="72"/>
    </location>
</feature>
<feature type="region of interest" description="Disordered" evidence="1">
    <location>
        <begin position="34"/>
        <end position="72"/>
    </location>
</feature>
<sequence>MQGIKLYFLVCGVLILSGCGDEFSTAGVSLGGSGTGYPQPQPPIDIPTVPEPSPPSPVTPSPPPPVTPAPPPPPIISKFKFLNPGAIKQSCNGVERLIQFENIETGELLAENIHEAILPQPNINSNNMAARITVCNVMPEVRFEHINSCTSPIKLLDFKGSLVPAQTNFTCPLGESLIVYQPAECKVSRYEFSVPELMAQWSLAYETNYSNKTAQSDVNSCLPMTYRFSIVGE</sequence>
<dbReference type="AlphaFoldDB" id="A0A1S8CW48"/>
<dbReference type="Proteomes" id="UP000192132">
    <property type="component" value="Unassembled WGS sequence"/>
</dbReference>